<feature type="binding site" evidence="6">
    <location>
        <position position="125"/>
    </location>
    <ligand>
        <name>L-glutamine</name>
        <dbReference type="ChEBI" id="CHEBI:58359"/>
    </ligand>
</feature>
<dbReference type="SUPFAM" id="SSF56235">
    <property type="entry name" value="N-terminal nucleophile aminohydrolases (Ntn hydrolases)"/>
    <property type="match status" value="1"/>
</dbReference>
<dbReference type="CDD" id="cd01991">
    <property type="entry name" value="Asn_synthase_B_C"/>
    <property type="match status" value="1"/>
</dbReference>
<proteinExistence type="inferred from homology"/>
<comment type="similarity">
    <text evidence="1">Belongs to the asparagine synthetase family.</text>
</comment>
<dbReference type="PIRSF" id="PIRSF001589">
    <property type="entry name" value="Asn_synthetase_glu-h"/>
    <property type="match status" value="1"/>
</dbReference>
<evidence type="ECO:0000313" key="11">
    <source>
        <dbReference type="Proteomes" id="UP001337655"/>
    </source>
</evidence>
<keyword evidence="4" id="KW-0315">Glutamine amidotransferase</keyword>
<gene>
    <name evidence="10" type="ORF">LTR77_006529</name>
</gene>
<evidence type="ECO:0000256" key="6">
    <source>
        <dbReference type="PIRSR" id="PIRSR001589-2"/>
    </source>
</evidence>
<dbReference type="InterPro" id="IPR033738">
    <property type="entry name" value="AsnB_N"/>
</dbReference>
<dbReference type="PANTHER" id="PTHR43284">
    <property type="entry name" value="ASPARAGINE SYNTHETASE (GLUTAMINE-HYDROLYZING)"/>
    <property type="match status" value="1"/>
</dbReference>
<dbReference type="InterPro" id="IPR014729">
    <property type="entry name" value="Rossmann-like_a/b/a_fold"/>
</dbReference>
<dbReference type="CDD" id="cd00712">
    <property type="entry name" value="AsnB"/>
    <property type="match status" value="1"/>
</dbReference>
<evidence type="ECO:0000313" key="10">
    <source>
        <dbReference type="EMBL" id="KAK5167962.1"/>
    </source>
</evidence>
<name>A0AAV9P546_9PEZI</name>
<dbReference type="PROSITE" id="PS51278">
    <property type="entry name" value="GATASE_TYPE_2"/>
    <property type="match status" value="1"/>
</dbReference>
<evidence type="ECO:0000256" key="8">
    <source>
        <dbReference type="SAM" id="MobiDB-lite"/>
    </source>
</evidence>
<dbReference type="InterPro" id="IPR017932">
    <property type="entry name" value="GATase_2_dom"/>
</dbReference>
<evidence type="ECO:0000256" key="3">
    <source>
        <dbReference type="ARBA" id="ARBA00022840"/>
    </source>
</evidence>
<reference evidence="10 11" key="1">
    <citation type="submission" date="2023-08" db="EMBL/GenBank/DDBJ databases">
        <title>Black Yeasts Isolated from many extreme environments.</title>
        <authorList>
            <person name="Coleine C."/>
            <person name="Stajich J.E."/>
            <person name="Selbmann L."/>
        </authorList>
    </citation>
    <scope>NUCLEOTIDE SEQUENCE [LARGE SCALE GENOMIC DNA]</scope>
    <source>
        <strain evidence="10 11">CCFEE 5935</strain>
    </source>
</reference>
<accession>A0AAV9P546</accession>
<keyword evidence="11" id="KW-1185">Reference proteome</keyword>
<dbReference type="SUPFAM" id="SSF52402">
    <property type="entry name" value="Adenine nucleotide alpha hydrolases-like"/>
    <property type="match status" value="1"/>
</dbReference>
<dbReference type="InterPro" id="IPR029055">
    <property type="entry name" value="Ntn_hydrolases_N"/>
</dbReference>
<keyword evidence="3 5" id="KW-0067">ATP-binding</keyword>
<dbReference type="GO" id="GO:0006529">
    <property type="term" value="P:asparagine biosynthetic process"/>
    <property type="evidence" value="ECO:0007669"/>
    <property type="project" value="InterPro"/>
</dbReference>
<dbReference type="RefSeq" id="XP_064657572.1">
    <property type="nucleotide sequence ID" value="XM_064803771.1"/>
</dbReference>
<dbReference type="NCBIfam" id="TIGR01536">
    <property type="entry name" value="asn_synth_AEB"/>
    <property type="match status" value="1"/>
</dbReference>
<feature type="region of interest" description="Disordered" evidence="8">
    <location>
        <begin position="13"/>
        <end position="35"/>
    </location>
</feature>
<feature type="site" description="Important for beta-aspartyl-AMP intermediate formation" evidence="7">
    <location>
        <position position="402"/>
    </location>
</feature>
<organism evidence="10 11">
    <name type="scientific">Saxophila tyrrhenica</name>
    <dbReference type="NCBI Taxonomy" id="1690608"/>
    <lineage>
        <taxon>Eukaryota</taxon>
        <taxon>Fungi</taxon>
        <taxon>Dikarya</taxon>
        <taxon>Ascomycota</taxon>
        <taxon>Pezizomycotina</taxon>
        <taxon>Dothideomycetes</taxon>
        <taxon>Dothideomycetidae</taxon>
        <taxon>Mycosphaerellales</taxon>
        <taxon>Extremaceae</taxon>
        <taxon>Saxophila</taxon>
    </lineage>
</organism>
<dbReference type="GO" id="GO:0004066">
    <property type="term" value="F:asparagine synthase (glutamine-hydrolyzing) activity"/>
    <property type="evidence" value="ECO:0007669"/>
    <property type="project" value="InterPro"/>
</dbReference>
<evidence type="ECO:0000256" key="1">
    <source>
        <dbReference type="ARBA" id="ARBA00005752"/>
    </source>
</evidence>
<dbReference type="InterPro" id="IPR051786">
    <property type="entry name" value="ASN_synthetase/amidase"/>
</dbReference>
<dbReference type="InterPro" id="IPR006426">
    <property type="entry name" value="Asn_synth_AEB"/>
</dbReference>
<evidence type="ECO:0000259" key="9">
    <source>
        <dbReference type="PROSITE" id="PS51278"/>
    </source>
</evidence>
<dbReference type="Gene3D" id="3.40.50.620">
    <property type="entry name" value="HUPs"/>
    <property type="match status" value="1"/>
</dbReference>
<dbReference type="Gene3D" id="3.60.20.10">
    <property type="entry name" value="Glutamine Phosphoribosylpyrophosphate, subunit 1, domain 1"/>
    <property type="match status" value="1"/>
</dbReference>
<dbReference type="Pfam" id="PF00733">
    <property type="entry name" value="Asn_synthase"/>
    <property type="match status" value="1"/>
</dbReference>
<dbReference type="GO" id="GO:0005524">
    <property type="term" value="F:ATP binding"/>
    <property type="evidence" value="ECO:0007669"/>
    <property type="project" value="UniProtKB-KW"/>
</dbReference>
<dbReference type="EMBL" id="JAVRRT010000010">
    <property type="protein sequence ID" value="KAK5167962.1"/>
    <property type="molecule type" value="Genomic_DNA"/>
</dbReference>
<dbReference type="Pfam" id="PF13537">
    <property type="entry name" value="GATase_7"/>
    <property type="match status" value="1"/>
</dbReference>
<evidence type="ECO:0000256" key="7">
    <source>
        <dbReference type="PIRSR" id="PIRSR001589-3"/>
    </source>
</evidence>
<keyword evidence="2 5" id="KW-0547">Nucleotide-binding</keyword>
<comment type="caution">
    <text evidence="10">The sequence shown here is derived from an EMBL/GenBank/DDBJ whole genome shotgun (WGS) entry which is preliminary data.</text>
</comment>
<evidence type="ECO:0000256" key="5">
    <source>
        <dbReference type="PIRNR" id="PIRNR001589"/>
    </source>
</evidence>
<dbReference type="GeneID" id="89927869"/>
<protein>
    <recommendedName>
        <fullName evidence="9">Glutamine amidotransferase type-2 domain-containing protein</fullName>
    </recommendedName>
</protein>
<dbReference type="AlphaFoldDB" id="A0AAV9P546"/>
<evidence type="ECO:0000256" key="2">
    <source>
        <dbReference type="ARBA" id="ARBA00022741"/>
    </source>
</evidence>
<feature type="domain" description="Glutamine amidotransferase type-2" evidence="9">
    <location>
        <begin position="2"/>
        <end position="234"/>
    </location>
</feature>
<sequence length="681" mass="76828">MCGISAIFALQDGAENRSGQTPHDQLAAPGNNHSREQLEQQMQASLKQIKHRGPDHSGVWISEDSKAVLGHSRLAINDLSSSGNQPFHSPDGSVHAVVNGELYDFEELKRNLLDTTGYHFTSNSDSEVVVALYQAYGRDFVQHLRGEFAICLYDESNDLFIAARDRYGIKPLFWTVSKQRLLVGAEIKAFIPLDWQAEWDVKSIIEAGWNFDDRTLFKGVKKVRPGYYLTCDSFGTIKHHQYWDMEFPEKTVPDPRSEQELIQSVRDRLVEAVRIRLRADVPVGVYLSGGIDSSVIAGIVTHLVKEQSLTMGSLPPTDRVSCFSVAFEKSSGFDESDVAERSSEFLGVKQYKQIMDEEAFASRFEEATWHCEHHVPDLNYIGKFALSELPQKHGFKVVLTGEGADETMTGYGVYLPDVVREPDLTWPGAMPEDERKRVFATSEEQTKEYYRSIGAEFRMSEGQRKLNNISTLASMAAFIPDVFDPSTAALHAQDPQNVIANDVSSPVLEKMQEKWHPINTALYVWTKGHLPNQFMSALGDRTEMAHSIEGRTPFLDHHLTEYVNTIPPSLKMRWKGGDEFTSKWILREACKEFVTPEIYERAKHPYSAPTSYETDGPLHKLLGTLITEENVRQLGFVSWDVASTLLERAFVQKEALAARLAFVVAQWVVLARRFGIKTAKI</sequence>
<dbReference type="Proteomes" id="UP001337655">
    <property type="component" value="Unassembled WGS sequence"/>
</dbReference>
<dbReference type="PANTHER" id="PTHR43284:SF1">
    <property type="entry name" value="ASPARAGINE SYNTHETASE"/>
    <property type="match status" value="1"/>
</dbReference>
<dbReference type="GO" id="GO:0005829">
    <property type="term" value="C:cytosol"/>
    <property type="evidence" value="ECO:0007669"/>
    <property type="project" value="TreeGrafter"/>
</dbReference>
<feature type="binding site" evidence="6">
    <location>
        <position position="325"/>
    </location>
    <ligand>
        <name>ATP</name>
        <dbReference type="ChEBI" id="CHEBI:30616"/>
    </ligand>
</feature>
<evidence type="ECO:0000256" key="4">
    <source>
        <dbReference type="ARBA" id="ARBA00022962"/>
    </source>
</evidence>
<dbReference type="InterPro" id="IPR001962">
    <property type="entry name" value="Asn_synthase"/>
</dbReference>